<dbReference type="Pfam" id="PF00072">
    <property type="entry name" value="Response_reg"/>
    <property type="match status" value="1"/>
</dbReference>
<evidence type="ECO:0000256" key="13">
    <source>
        <dbReference type="ARBA" id="ARBA00023136"/>
    </source>
</evidence>
<dbReference type="PROSITE" id="PS50894">
    <property type="entry name" value="HPT"/>
    <property type="match status" value="1"/>
</dbReference>
<feature type="domain" description="Histidine kinase" evidence="18">
    <location>
        <begin position="383"/>
        <end position="603"/>
    </location>
</feature>
<evidence type="ECO:0000259" key="18">
    <source>
        <dbReference type="PROSITE" id="PS50109"/>
    </source>
</evidence>
<dbReference type="InterPro" id="IPR036890">
    <property type="entry name" value="HATPase_C_sf"/>
</dbReference>
<keyword evidence="11 17" id="KW-1133">Transmembrane helix</keyword>
<dbReference type="PANTHER" id="PTHR43047:SF64">
    <property type="entry name" value="HISTIDINE KINASE CONTAINING CHEY-HOMOLOGOUS RECEIVER DOMAIN AND PAS DOMAIN-RELATED"/>
    <property type="match status" value="1"/>
</dbReference>
<evidence type="ECO:0000256" key="15">
    <source>
        <dbReference type="PROSITE-ProRule" id="PRU00169"/>
    </source>
</evidence>
<keyword evidence="6 15" id="KW-0597">Phosphoprotein</keyword>
<evidence type="ECO:0000256" key="5">
    <source>
        <dbReference type="ARBA" id="ARBA00022519"/>
    </source>
</evidence>
<evidence type="ECO:0000256" key="2">
    <source>
        <dbReference type="ARBA" id="ARBA00004429"/>
    </source>
</evidence>
<evidence type="ECO:0000313" key="23">
    <source>
        <dbReference type="Proteomes" id="UP000231644"/>
    </source>
</evidence>
<dbReference type="PANTHER" id="PTHR43047">
    <property type="entry name" value="TWO-COMPONENT HISTIDINE PROTEIN KINASE"/>
    <property type="match status" value="1"/>
</dbReference>
<dbReference type="SUPFAM" id="SSF47226">
    <property type="entry name" value="Histidine-containing phosphotransfer domain, HPT domain"/>
    <property type="match status" value="1"/>
</dbReference>
<evidence type="ECO:0000256" key="11">
    <source>
        <dbReference type="ARBA" id="ARBA00022989"/>
    </source>
</evidence>
<keyword evidence="13 17" id="KW-0472">Membrane</keyword>
<dbReference type="PROSITE" id="PS50109">
    <property type="entry name" value="HIS_KIN"/>
    <property type="match status" value="1"/>
</dbReference>
<dbReference type="RefSeq" id="WP_093453572.1">
    <property type="nucleotide sequence ID" value="NZ_FNZG01000004.1"/>
</dbReference>
<dbReference type="FunFam" id="3.30.565.10:FF:000010">
    <property type="entry name" value="Sensor histidine kinase RcsC"/>
    <property type="match status" value="1"/>
</dbReference>
<dbReference type="Gene3D" id="3.30.450.20">
    <property type="entry name" value="PAS domain"/>
    <property type="match status" value="1"/>
</dbReference>
<sequence length="876" mass="95486">MKGPQPLTRTTKKKNPNAPGDRGRTWYRFGLPGLFFVISAFVVVYLLTDVRAKMGELESSPFDNVQWTLTQLEVEYLTFAIQVERADALNYSDPLPPDLGQLRRRYDILYSRVQTIRDGTLYDPAVSGGNIEEDFQRVADEIFGLAELIDQTDAALLADLPEMRARLDALHPSIRRILTIGNRGLALNSDTKRKEISSVLIRLAEATGVLLVTLTMITLLFRREAAVSDNRLKENLASSARLEAIFSTSRDAIVVFDQAGHVLNLNRAGEEMFGTRALPESNARIYRLLAKEESGRLLPITGRSLFDAARSGRQSRLRLTGFRQTGAEFPVEISIDISTLSSRPICVAVIRDISHQVEVEQELKQSRDTARAGERAKARFLGVVSHEMRTPLNGILGAIELIEAESQSGARATESFDTYFPVIKSSAKSLVSLVDDVLDLTQIEGGPKLSLRPFDLDALLDEIVLAAEPSAQQLDNSLTLVRDTPLGWVRGDPDRIRQIITNLVANAIKFTRAGEIAIEVARGTKEVVEIQVMDTGMGMTADELAHIFDDFFRADTAIRQQIKGTGLGLGITRSLVDAMDGEIGAESEEGEGSVFWLRLPLPPVAQDEATKTRKTRAPDLPRARILLVEDNATNRLIARRLLELEGHIVTEAVNGADCLDHCATAAFDLILMDISMPVIDGPTAAHHIRQGDGPNKATRIVALTAHMAGALDMSEAMRAMDAILHKPLDRQLLYDQISLALGIKSDSGDRLQPSQLTLSALLGALPAETATKLIDAFLSETDRDLPNLLNAAATARSTPDLGLAEALHALAGAAASLGIAPLHRALANAEQSERAGQTEKTARLVSGILDQWPEIRAEITDLRPGPLSSDAQPAAT</sequence>
<protein>
    <recommendedName>
        <fullName evidence="3">histidine kinase</fullName>
        <ecNumber evidence="3">2.7.13.3</ecNumber>
    </recommendedName>
</protein>
<dbReference type="InterPro" id="IPR036097">
    <property type="entry name" value="HisK_dim/P_sf"/>
</dbReference>
<feature type="transmembrane region" description="Helical" evidence="17">
    <location>
        <begin position="199"/>
        <end position="221"/>
    </location>
</feature>
<keyword evidence="23" id="KW-1185">Reference proteome</keyword>
<evidence type="ECO:0000259" key="21">
    <source>
        <dbReference type="PROSITE" id="PS50894"/>
    </source>
</evidence>
<evidence type="ECO:0000259" key="19">
    <source>
        <dbReference type="PROSITE" id="PS50110"/>
    </source>
</evidence>
<evidence type="ECO:0000256" key="6">
    <source>
        <dbReference type="ARBA" id="ARBA00022553"/>
    </source>
</evidence>
<dbReference type="InterPro" id="IPR003661">
    <property type="entry name" value="HisK_dim/P_dom"/>
</dbReference>
<dbReference type="PRINTS" id="PR00344">
    <property type="entry name" value="BCTRLSENSOR"/>
</dbReference>
<dbReference type="InterPro" id="IPR008207">
    <property type="entry name" value="Sig_transdc_His_kin_Hpt_dom"/>
</dbReference>
<dbReference type="SUPFAM" id="SSF55874">
    <property type="entry name" value="ATPase domain of HSP90 chaperone/DNA topoisomerase II/histidine kinase"/>
    <property type="match status" value="1"/>
</dbReference>
<dbReference type="InterPro" id="IPR005467">
    <property type="entry name" value="His_kinase_dom"/>
</dbReference>
<evidence type="ECO:0000256" key="16">
    <source>
        <dbReference type="SAM" id="MobiDB-lite"/>
    </source>
</evidence>
<dbReference type="InterPro" id="IPR004358">
    <property type="entry name" value="Sig_transdc_His_kin-like_C"/>
</dbReference>
<feature type="transmembrane region" description="Helical" evidence="17">
    <location>
        <begin position="26"/>
        <end position="47"/>
    </location>
</feature>
<dbReference type="InterPro" id="IPR011006">
    <property type="entry name" value="CheY-like_superfamily"/>
</dbReference>
<accession>A0A1I1LB49</accession>
<dbReference type="SMART" id="SM00388">
    <property type="entry name" value="HisKA"/>
    <property type="match status" value="1"/>
</dbReference>
<dbReference type="CDD" id="cd00082">
    <property type="entry name" value="HisKA"/>
    <property type="match status" value="1"/>
</dbReference>
<dbReference type="Gene3D" id="1.20.120.160">
    <property type="entry name" value="HPT domain"/>
    <property type="match status" value="1"/>
</dbReference>
<evidence type="ECO:0000256" key="4">
    <source>
        <dbReference type="ARBA" id="ARBA00022475"/>
    </source>
</evidence>
<dbReference type="Pfam" id="PF00512">
    <property type="entry name" value="HisKA"/>
    <property type="match status" value="1"/>
</dbReference>
<dbReference type="InterPro" id="IPR003594">
    <property type="entry name" value="HATPase_dom"/>
</dbReference>
<dbReference type="SMART" id="SM00387">
    <property type="entry name" value="HATPase_c"/>
    <property type="match status" value="1"/>
</dbReference>
<organism evidence="22 23">
    <name type="scientific">Pseudooceanicola nitratireducens</name>
    <dbReference type="NCBI Taxonomy" id="517719"/>
    <lineage>
        <taxon>Bacteria</taxon>
        <taxon>Pseudomonadati</taxon>
        <taxon>Pseudomonadota</taxon>
        <taxon>Alphaproteobacteria</taxon>
        <taxon>Rhodobacterales</taxon>
        <taxon>Paracoccaceae</taxon>
        <taxon>Pseudooceanicola</taxon>
    </lineage>
</organism>
<feature type="domain" description="PAS" evidence="20">
    <location>
        <begin position="238"/>
        <end position="274"/>
    </location>
</feature>
<dbReference type="Gene3D" id="3.40.50.2300">
    <property type="match status" value="1"/>
</dbReference>
<feature type="region of interest" description="Disordered" evidence="16">
    <location>
        <begin position="1"/>
        <end position="21"/>
    </location>
</feature>
<dbReference type="SMART" id="SM00091">
    <property type="entry name" value="PAS"/>
    <property type="match status" value="1"/>
</dbReference>
<dbReference type="STRING" id="517719.SAMN05421762_1865"/>
<evidence type="ECO:0000256" key="3">
    <source>
        <dbReference type="ARBA" id="ARBA00012438"/>
    </source>
</evidence>
<evidence type="ECO:0000313" key="22">
    <source>
        <dbReference type="EMBL" id="SFC70324.1"/>
    </source>
</evidence>
<dbReference type="InterPro" id="IPR035965">
    <property type="entry name" value="PAS-like_dom_sf"/>
</dbReference>
<feature type="domain" description="Response regulatory" evidence="19">
    <location>
        <begin position="624"/>
        <end position="741"/>
    </location>
</feature>
<dbReference type="OrthoDB" id="9801651at2"/>
<dbReference type="Gene3D" id="1.10.287.130">
    <property type="match status" value="1"/>
</dbReference>
<dbReference type="SMART" id="SM00448">
    <property type="entry name" value="REC"/>
    <property type="match status" value="1"/>
</dbReference>
<dbReference type="PROSITE" id="PS50112">
    <property type="entry name" value="PAS"/>
    <property type="match status" value="1"/>
</dbReference>
<evidence type="ECO:0000259" key="20">
    <source>
        <dbReference type="PROSITE" id="PS50112"/>
    </source>
</evidence>
<evidence type="ECO:0000256" key="7">
    <source>
        <dbReference type="ARBA" id="ARBA00022679"/>
    </source>
</evidence>
<feature type="modified residue" description="Phosphohistidine" evidence="14">
    <location>
        <position position="808"/>
    </location>
</feature>
<evidence type="ECO:0000256" key="14">
    <source>
        <dbReference type="PROSITE-ProRule" id="PRU00110"/>
    </source>
</evidence>
<keyword evidence="10" id="KW-0067">ATP-binding</keyword>
<keyword evidence="8 17" id="KW-0812">Transmembrane</keyword>
<dbReference type="GO" id="GO:0005886">
    <property type="term" value="C:plasma membrane"/>
    <property type="evidence" value="ECO:0007669"/>
    <property type="project" value="UniProtKB-SubCell"/>
</dbReference>
<dbReference type="CDD" id="cd16922">
    <property type="entry name" value="HATPase_EvgS-ArcB-TorS-like"/>
    <property type="match status" value="1"/>
</dbReference>
<comment type="subcellular location">
    <subcellularLocation>
        <location evidence="2">Cell inner membrane</location>
        <topology evidence="2">Multi-pass membrane protein</topology>
    </subcellularLocation>
</comment>
<dbReference type="Gene3D" id="3.30.565.10">
    <property type="entry name" value="Histidine kinase-like ATPase, C-terminal domain"/>
    <property type="match status" value="1"/>
</dbReference>
<feature type="modified residue" description="4-aspartylphosphate" evidence="15">
    <location>
        <position position="673"/>
    </location>
</feature>
<dbReference type="Pfam" id="PF01627">
    <property type="entry name" value="Hpt"/>
    <property type="match status" value="1"/>
</dbReference>
<dbReference type="SUPFAM" id="SSF55785">
    <property type="entry name" value="PYP-like sensor domain (PAS domain)"/>
    <property type="match status" value="1"/>
</dbReference>
<evidence type="ECO:0000256" key="8">
    <source>
        <dbReference type="ARBA" id="ARBA00022692"/>
    </source>
</evidence>
<dbReference type="InterPro" id="IPR001789">
    <property type="entry name" value="Sig_transdc_resp-reg_receiver"/>
</dbReference>
<reference evidence="22 23" key="1">
    <citation type="submission" date="2016-10" db="EMBL/GenBank/DDBJ databases">
        <authorList>
            <person name="de Groot N.N."/>
        </authorList>
    </citation>
    <scope>NUCLEOTIDE SEQUENCE [LARGE SCALE GENOMIC DNA]</scope>
    <source>
        <strain evidence="22 23">DSM 29619</strain>
    </source>
</reference>
<dbReference type="Pfam" id="PF13188">
    <property type="entry name" value="PAS_8"/>
    <property type="match status" value="1"/>
</dbReference>
<keyword evidence="12" id="KW-0902">Two-component regulatory system</keyword>
<name>A0A1I1LB49_9RHOB</name>
<dbReference type="EC" id="2.7.13.3" evidence="3"/>
<keyword evidence="10" id="KW-0547">Nucleotide-binding</keyword>
<dbReference type="EMBL" id="FOLX01000001">
    <property type="protein sequence ID" value="SFC70324.1"/>
    <property type="molecule type" value="Genomic_DNA"/>
</dbReference>
<keyword evidence="4" id="KW-1003">Cell membrane</keyword>
<gene>
    <name evidence="22" type="ORF">SAMN05421762_1865</name>
</gene>
<dbReference type="NCBIfam" id="TIGR00229">
    <property type="entry name" value="sensory_box"/>
    <property type="match status" value="1"/>
</dbReference>
<proteinExistence type="predicted"/>
<keyword evidence="7" id="KW-0808">Transferase</keyword>
<dbReference type="InterPro" id="IPR036641">
    <property type="entry name" value="HPT_dom_sf"/>
</dbReference>
<keyword evidence="9" id="KW-0418">Kinase</keyword>
<dbReference type="InterPro" id="IPR000014">
    <property type="entry name" value="PAS"/>
</dbReference>
<dbReference type="SUPFAM" id="SSF47384">
    <property type="entry name" value="Homodimeric domain of signal transducing histidine kinase"/>
    <property type="match status" value="1"/>
</dbReference>
<dbReference type="PROSITE" id="PS50110">
    <property type="entry name" value="RESPONSE_REGULATORY"/>
    <property type="match status" value="1"/>
</dbReference>
<dbReference type="AlphaFoldDB" id="A0A1I1LB49"/>
<evidence type="ECO:0000256" key="9">
    <source>
        <dbReference type="ARBA" id="ARBA00022777"/>
    </source>
</evidence>
<evidence type="ECO:0000256" key="17">
    <source>
        <dbReference type="SAM" id="Phobius"/>
    </source>
</evidence>
<dbReference type="Pfam" id="PF02518">
    <property type="entry name" value="HATPase_c"/>
    <property type="match status" value="1"/>
</dbReference>
<feature type="domain" description="HPt" evidence="21">
    <location>
        <begin position="766"/>
        <end position="866"/>
    </location>
</feature>
<dbReference type="Proteomes" id="UP000231644">
    <property type="component" value="Unassembled WGS sequence"/>
</dbReference>
<dbReference type="CDD" id="cd17546">
    <property type="entry name" value="REC_hyHK_CKI1_RcsC-like"/>
    <property type="match status" value="1"/>
</dbReference>
<evidence type="ECO:0000256" key="12">
    <source>
        <dbReference type="ARBA" id="ARBA00023012"/>
    </source>
</evidence>
<evidence type="ECO:0000256" key="1">
    <source>
        <dbReference type="ARBA" id="ARBA00000085"/>
    </source>
</evidence>
<dbReference type="GO" id="GO:0000155">
    <property type="term" value="F:phosphorelay sensor kinase activity"/>
    <property type="evidence" value="ECO:0007669"/>
    <property type="project" value="InterPro"/>
</dbReference>
<dbReference type="SUPFAM" id="SSF52172">
    <property type="entry name" value="CheY-like"/>
    <property type="match status" value="1"/>
</dbReference>
<keyword evidence="5" id="KW-0997">Cell inner membrane</keyword>
<comment type="catalytic activity">
    <reaction evidence="1">
        <text>ATP + protein L-histidine = ADP + protein N-phospho-L-histidine.</text>
        <dbReference type="EC" id="2.7.13.3"/>
    </reaction>
</comment>
<evidence type="ECO:0000256" key="10">
    <source>
        <dbReference type="ARBA" id="ARBA00022840"/>
    </source>
</evidence>